<reference evidence="2" key="1">
    <citation type="submission" date="2017-01" db="EMBL/GenBank/DDBJ databases">
        <authorList>
            <person name="Varghese N."/>
            <person name="Submissions S."/>
        </authorList>
    </citation>
    <scope>NUCLEOTIDE SEQUENCE [LARGE SCALE GENOMIC DNA]</scope>
    <source>
        <strain evidence="2">DSM 22306</strain>
    </source>
</reference>
<accession>A0A1N7N467</accession>
<gene>
    <name evidence="1" type="ORF">SAMN05421760_10833</name>
</gene>
<keyword evidence="2" id="KW-1185">Reference proteome</keyword>
<dbReference type="AlphaFoldDB" id="A0A1N7N467"/>
<dbReference type="Proteomes" id="UP000185999">
    <property type="component" value="Unassembled WGS sequence"/>
</dbReference>
<proteinExistence type="predicted"/>
<name>A0A1N7N467_9GAMM</name>
<protein>
    <submittedName>
        <fullName evidence="1">Uncharacterized protein</fullName>
    </submittedName>
</protein>
<organism evidence="1 2">
    <name type="scientific">Neptunomonas antarctica</name>
    <dbReference type="NCBI Taxonomy" id="619304"/>
    <lineage>
        <taxon>Bacteria</taxon>
        <taxon>Pseudomonadati</taxon>
        <taxon>Pseudomonadota</taxon>
        <taxon>Gammaproteobacteria</taxon>
        <taxon>Oceanospirillales</taxon>
        <taxon>Oceanospirillaceae</taxon>
        <taxon>Neptunomonas</taxon>
    </lineage>
</organism>
<evidence type="ECO:0000313" key="1">
    <source>
        <dbReference type="EMBL" id="SIS93167.1"/>
    </source>
</evidence>
<dbReference type="EMBL" id="FTOE01000008">
    <property type="protein sequence ID" value="SIS93167.1"/>
    <property type="molecule type" value="Genomic_DNA"/>
</dbReference>
<sequence length="38" mass="4211">MIKIDLSPLLGVLIQRSSWKDILYLKQGENGSSMGMTS</sequence>
<evidence type="ECO:0000313" key="2">
    <source>
        <dbReference type="Proteomes" id="UP000185999"/>
    </source>
</evidence>